<evidence type="ECO:0000259" key="6">
    <source>
        <dbReference type="PROSITE" id="PS50090"/>
    </source>
</evidence>
<dbReference type="Pfam" id="PF13921">
    <property type="entry name" value="Myb_DNA-bind_6"/>
    <property type="match status" value="1"/>
</dbReference>
<dbReference type="InterPro" id="IPR017930">
    <property type="entry name" value="Myb_dom"/>
</dbReference>
<keyword evidence="2" id="KW-0677">Repeat</keyword>
<accession>A0AAN7BD71</accession>
<keyword evidence="3 8" id="KW-0238">DNA-binding</keyword>
<comment type="subcellular location">
    <subcellularLocation>
        <location evidence="1">Nucleus</location>
    </subcellularLocation>
</comment>
<evidence type="ECO:0000256" key="1">
    <source>
        <dbReference type="ARBA" id="ARBA00004123"/>
    </source>
</evidence>
<proteinExistence type="predicted"/>
<evidence type="ECO:0000256" key="2">
    <source>
        <dbReference type="ARBA" id="ARBA00022737"/>
    </source>
</evidence>
<dbReference type="GO" id="GO:0033993">
    <property type="term" value="P:response to lipid"/>
    <property type="evidence" value="ECO:0007669"/>
    <property type="project" value="UniProtKB-ARBA"/>
</dbReference>
<dbReference type="AlphaFoldDB" id="A0AAN7BD71"/>
<feature type="domain" description="HTH myb-type" evidence="7">
    <location>
        <begin position="7"/>
        <end position="62"/>
    </location>
</feature>
<dbReference type="GO" id="GO:1902806">
    <property type="term" value="P:regulation of cell cycle G1/S phase transition"/>
    <property type="evidence" value="ECO:0007669"/>
    <property type="project" value="UniProtKB-ARBA"/>
</dbReference>
<reference evidence="8" key="2">
    <citation type="submission" date="2023-05" db="EMBL/GenBank/DDBJ databases">
        <authorList>
            <consortium name="Lawrence Berkeley National Laboratory"/>
            <person name="Steindorff A."/>
            <person name="Hensen N."/>
            <person name="Bonometti L."/>
            <person name="Westerberg I."/>
            <person name="Brannstrom I.O."/>
            <person name="Guillou S."/>
            <person name="Cros-Aarteil S."/>
            <person name="Calhoun S."/>
            <person name="Haridas S."/>
            <person name="Kuo A."/>
            <person name="Mondo S."/>
            <person name="Pangilinan J."/>
            <person name="Riley R."/>
            <person name="Labutti K."/>
            <person name="Andreopoulos B."/>
            <person name="Lipzen A."/>
            <person name="Chen C."/>
            <person name="Yanf M."/>
            <person name="Daum C."/>
            <person name="Ng V."/>
            <person name="Clum A."/>
            <person name="Ohm R."/>
            <person name="Martin F."/>
            <person name="Silar P."/>
            <person name="Natvig D."/>
            <person name="Lalanne C."/>
            <person name="Gautier V."/>
            <person name="Ament-Velasquez S.L."/>
            <person name="Kruys A."/>
            <person name="Hutchinson M.I."/>
            <person name="Powell A.J."/>
            <person name="Barry K."/>
            <person name="Miller A.N."/>
            <person name="Grigoriev I.V."/>
            <person name="Debuchy R."/>
            <person name="Gladieux P."/>
            <person name="Thoren M.H."/>
            <person name="Johannesson H."/>
        </authorList>
    </citation>
    <scope>NUCLEOTIDE SEQUENCE</scope>
    <source>
        <strain evidence="8">PSN293</strain>
    </source>
</reference>
<evidence type="ECO:0000256" key="4">
    <source>
        <dbReference type="ARBA" id="ARBA00023242"/>
    </source>
</evidence>
<dbReference type="GO" id="GO:0000278">
    <property type="term" value="P:mitotic cell cycle"/>
    <property type="evidence" value="ECO:0007669"/>
    <property type="project" value="TreeGrafter"/>
</dbReference>
<evidence type="ECO:0000259" key="7">
    <source>
        <dbReference type="PROSITE" id="PS51294"/>
    </source>
</evidence>
<keyword evidence="4" id="KW-0539">Nucleus</keyword>
<dbReference type="PROSITE" id="PS50090">
    <property type="entry name" value="MYB_LIKE"/>
    <property type="match status" value="2"/>
</dbReference>
<dbReference type="GO" id="GO:0000981">
    <property type="term" value="F:DNA-binding transcription factor activity, RNA polymerase II-specific"/>
    <property type="evidence" value="ECO:0007669"/>
    <property type="project" value="TreeGrafter"/>
</dbReference>
<sequence>MSNFSHQNNHRRGPWSQAEDNLLIQLVQNQGPLNWVRISGALQSRTPKQCRERYHQNLKPTLNHEPITQEEGLLIERYVQELGKRWAEIARRLDGRSDNAVKNWWNGSQNRRKRHDKRRNPQLPYDDRPEHHPSYDRNGMAMQRALPMPPSRPHPAPLQLSGYHDPRYAMESPLTSPSTYTPDSELAPSLMSDAGSHYSPSPRSFRPAELVELPPIKIPTERPHALYSPRTSAVSPGEASLPPISSMVSGVMDSPNSYTTSPEYPRGAEPTYRLPPMCHQSNYFDSKPQHPSHPAQLLTAPNSPVNMARGVPGRNGHCYEERPTPRVSLSHICQ</sequence>
<feature type="compositionally biased region" description="Basic and acidic residues" evidence="5">
    <location>
        <begin position="125"/>
        <end position="135"/>
    </location>
</feature>
<reference evidence="8" key="1">
    <citation type="journal article" date="2023" name="Mol. Phylogenet. Evol.">
        <title>Genome-scale phylogeny and comparative genomics of the fungal order Sordariales.</title>
        <authorList>
            <person name="Hensen N."/>
            <person name="Bonometti L."/>
            <person name="Westerberg I."/>
            <person name="Brannstrom I.O."/>
            <person name="Guillou S."/>
            <person name="Cros-Aarteil S."/>
            <person name="Calhoun S."/>
            <person name="Haridas S."/>
            <person name="Kuo A."/>
            <person name="Mondo S."/>
            <person name="Pangilinan J."/>
            <person name="Riley R."/>
            <person name="LaButti K."/>
            <person name="Andreopoulos B."/>
            <person name="Lipzen A."/>
            <person name="Chen C."/>
            <person name="Yan M."/>
            <person name="Daum C."/>
            <person name="Ng V."/>
            <person name="Clum A."/>
            <person name="Steindorff A."/>
            <person name="Ohm R.A."/>
            <person name="Martin F."/>
            <person name="Silar P."/>
            <person name="Natvig D.O."/>
            <person name="Lalanne C."/>
            <person name="Gautier V."/>
            <person name="Ament-Velasquez S.L."/>
            <person name="Kruys A."/>
            <person name="Hutchinson M.I."/>
            <person name="Powell A.J."/>
            <person name="Barry K."/>
            <person name="Miller A.N."/>
            <person name="Grigoriev I.V."/>
            <person name="Debuchy R."/>
            <person name="Gladieux P."/>
            <person name="Hiltunen Thoren M."/>
            <person name="Johannesson H."/>
        </authorList>
    </citation>
    <scope>NUCLEOTIDE SEQUENCE</scope>
    <source>
        <strain evidence="8">PSN293</strain>
    </source>
</reference>
<dbReference type="InterPro" id="IPR009057">
    <property type="entry name" value="Homeodomain-like_sf"/>
</dbReference>
<gene>
    <name evidence="8" type="ORF">QBC37DRAFT_109692</name>
</gene>
<evidence type="ECO:0000313" key="8">
    <source>
        <dbReference type="EMBL" id="KAK4219638.1"/>
    </source>
</evidence>
<feature type="region of interest" description="Disordered" evidence="5">
    <location>
        <begin position="99"/>
        <end position="205"/>
    </location>
</feature>
<keyword evidence="9" id="KW-1185">Reference proteome</keyword>
<dbReference type="SUPFAM" id="SSF46689">
    <property type="entry name" value="Homeodomain-like"/>
    <property type="match status" value="1"/>
</dbReference>
<organism evidence="8 9">
    <name type="scientific">Rhypophila decipiens</name>
    <dbReference type="NCBI Taxonomy" id="261697"/>
    <lineage>
        <taxon>Eukaryota</taxon>
        <taxon>Fungi</taxon>
        <taxon>Dikarya</taxon>
        <taxon>Ascomycota</taxon>
        <taxon>Pezizomycotina</taxon>
        <taxon>Sordariomycetes</taxon>
        <taxon>Sordariomycetidae</taxon>
        <taxon>Sordariales</taxon>
        <taxon>Naviculisporaceae</taxon>
        <taxon>Rhypophila</taxon>
    </lineage>
</organism>
<dbReference type="InterPro" id="IPR050560">
    <property type="entry name" value="MYB_TF"/>
</dbReference>
<dbReference type="GO" id="GO:1901002">
    <property type="term" value="P:positive regulation of response to salt stress"/>
    <property type="evidence" value="ECO:0007669"/>
    <property type="project" value="UniProtKB-ARBA"/>
</dbReference>
<dbReference type="SMART" id="SM00717">
    <property type="entry name" value="SANT"/>
    <property type="match status" value="2"/>
</dbReference>
<comment type="caution">
    <text evidence="8">The sequence shown here is derived from an EMBL/GenBank/DDBJ whole genome shotgun (WGS) entry which is preliminary data.</text>
</comment>
<dbReference type="GO" id="GO:0045944">
    <property type="term" value="P:positive regulation of transcription by RNA polymerase II"/>
    <property type="evidence" value="ECO:0007669"/>
    <property type="project" value="TreeGrafter"/>
</dbReference>
<dbReference type="EMBL" id="MU858047">
    <property type="protein sequence ID" value="KAK4219638.1"/>
    <property type="molecule type" value="Genomic_DNA"/>
</dbReference>
<dbReference type="PANTHER" id="PTHR45614">
    <property type="entry name" value="MYB PROTEIN-RELATED"/>
    <property type="match status" value="1"/>
</dbReference>
<feature type="compositionally biased region" description="Polar residues" evidence="5">
    <location>
        <begin position="173"/>
        <end position="182"/>
    </location>
</feature>
<name>A0AAN7BD71_9PEZI</name>
<dbReference type="InterPro" id="IPR001005">
    <property type="entry name" value="SANT/Myb"/>
</dbReference>
<dbReference type="GO" id="GO:0000978">
    <property type="term" value="F:RNA polymerase II cis-regulatory region sequence-specific DNA binding"/>
    <property type="evidence" value="ECO:0007669"/>
    <property type="project" value="TreeGrafter"/>
</dbReference>
<protein>
    <submittedName>
        <fullName evidence="8">Myb-like DNA-binding protein</fullName>
    </submittedName>
</protein>
<evidence type="ECO:0000256" key="3">
    <source>
        <dbReference type="ARBA" id="ARBA00023125"/>
    </source>
</evidence>
<evidence type="ECO:0000313" key="9">
    <source>
        <dbReference type="Proteomes" id="UP001301769"/>
    </source>
</evidence>
<dbReference type="Proteomes" id="UP001301769">
    <property type="component" value="Unassembled WGS sequence"/>
</dbReference>
<dbReference type="PROSITE" id="PS51294">
    <property type="entry name" value="HTH_MYB"/>
    <property type="match status" value="2"/>
</dbReference>
<dbReference type="GO" id="GO:1902584">
    <property type="term" value="P:positive regulation of response to water deprivation"/>
    <property type="evidence" value="ECO:0007669"/>
    <property type="project" value="UniProtKB-ARBA"/>
</dbReference>
<dbReference type="FunFam" id="1.10.10.60:FF:000355">
    <property type="entry name" value="Transcription factor MYB124"/>
    <property type="match status" value="1"/>
</dbReference>
<dbReference type="GO" id="GO:0032875">
    <property type="term" value="P:regulation of DNA endoreduplication"/>
    <property type="evidence" value="ECO:0007669"/>
    <property type="project" value="UniProtKB-ARBA"/>
</dbReference>
<dbReference type="GO" id="GO:0005634">
    <property type="term" value="C:nucleus"/>
    <property type="evidence" value="ECO:0007669"/>
    <property type="project" value="UniProtKB-SubCell"/>
</dbReference>
<feature type="domain" description="Myb-like" evidence="6">
    <location>
        <begin position="7"/>
        <end position="58"/>
    </location>
</feature>
<feature type="domain" description="Myb-like" evidence="6">
    <location>
        <begin position="59"/>
        <end position="106"/>
    </location>
</feature>
<dbReference type="PANTHER" id="PTHR45614:SF25">
    <property type="entry name" value="MYB PROTEIN"/>
    <property type="match status" value="1"/>
</dbReference>
<feature type="compositionally biased region" description="Basic residues" evidence="5">
    <location>
        <begin position="110"/>
        <end position="120"/>
    </location>
</feature>
<dbReference type="GO" id="GO:2000037">
    <property type="term" value="P:regulation of stomatal complex patterning"/>
    <property type="evidence" value="ECO:0007669"/>
    <property type="project" value="UniProtKB-ARBA"/>
</dbReference>
<evidence type="ECO:0000256" key="5">
    <source>
        <dbReference type="SAM" id="MobiDB-lite"/>
    </source>
</evidence>
<feature type="domain" description="HTH myb-type" evidence="7">
    <location>
        <begin position="63"/>
        <end position="113"/>
    </location>
</feature>
<dbReference type="CDD" id="cd00167">
    <property type="entry name" value="SANT"/>
    <property type="match status" value="2"/>
</dbReference>
<dbReference type="Gene3D" id="1.10.10.60">
    <property type="entry name" value="Homeodomain-like"/>
    <property type="match status" value="2"/>
</dbReference>
<dbReference type="GO" id="GO:0050891">
    <property type="term" value="P:multicellular organismal-level water homeostasis"/>
    <property type="evidence" value="ECO:0007669"/>
    <property type="project" value="UniProtKB-ARBA"/>
</dbReference>
<feature type="compositionally biased region" description="Pro residues" evidence="5">
    <location>
        <begin position="147"/>
        <end position="156"/>
    </location>
</feature>